<gene>
    <name evidence="1" type="ORF">E0Z10_g10590</name>
</gene>
<proteinExistence type="predicted"/>
<dbReference type="STRING" id="37992.A0A4Z0Y5N7"/>
<dbReference type="AlphaFoldDB" id="A0A4Z0Y5N7"/>
<keyword evidence="2" id="KW-1185">Reference proteome</keyword>
<accession>A0A4Z0Y5N7</accession>
<sequence>MVECLLTDYPHIVAVITVRNATASDTNTQRLHSAIARYPNTTTSIHKVDLANLAAFNDFAAHIIAGIDGGTYPALSAIICNAYYWDLI</sequence>
<reference evidence="1 2" key="1">
    <citation type="submission" date="2019-03" db="EMBL/GenBank/DDBJ databases">
        <title>Draft genome sequence of Xylaria hypoxylon DSM 108379, a ubiquitous saprotrophic-parasitic fungi on hardwood.</title>
        <authorList>
            <person name="Buettner E."/>
            <person name="Leonhardt S."/>
            <person name="Gebauer A.M."/>
            <person name="Liers C."/>
            <person name="Hofrichter M."/>
            <person name="Kellner H."/>
        </authorList>
    </citation>
    <scope>NUCLEOTIDE SEQUENCE [LARGE SCALE GENOMIC DNA]</scope>
    <source>
        <strain evidence="1 2">DSM 108379</strain>
    </source>
</reference>
<organism evidence="1 2">
    <name type="scientific">Xylaria hypoxylon</name>
    <dbReference type="NCBI Taxonomy" id="37992"/>
    <lineage>
        <taxon>Eukaryota</taxon>
        <taxon>Fungi</taxon>
        <taxon>Dikarya</taxon>
        <taxon>Ascomycota</taxon>
        <taxon>Pezizomycotina</taxon>
        <taxon>Sordariomycetes</taxon>
        <taxon>Xylariomycetidae</taxon>
        <taxon>Xylariales</taxon>
        <taxon>Xylariaceae</taxon>
        <taxon>Xylaria</taxon>
    </lineage>
</organism>
<comment type="caution">
    <text evidence="1">The sequence shown here is derived from an EMBL/GenBank/DDBJ whole genome shotgun (WGS) entry which is preliminary data.</text>
</comment>
<dbReference type="EMBL" id="SKBN01000439">
    <property type="protein sequence ID" value="TGJ78177.1"/>
    <property type="molecule type" value="Genomic_DNA"/>
</dbReference>
<protein>
    <recommendedName>
        <fullName evidence="3">Ketoreductase (KR) domain-containing protein</fullName>
    </recommendedName>
</protein>
<evidence type="ECO:0008006" key="3">
    <source>
        <dbReference type="Google" id="ProtNLM"/>
    </source>
</evidence>
<dbReference type="Proteomes" id="UP000297716">
    <property type="component" value="Unassembled WGS sequence"/>
</dbReference>
<evidence type="ECO:0000313" key="2">
    <source>
        <dbReference type="Proteomes" id="UP000297716"/>
    </source>
</evidence>
<dbReference type="OrthoDB" id="191139at2759"/>
<evidence type="ECO:0000313" key="1">
    <source>
        <dbReference type="EMBL" id="TGJ78177.1"/>
    </source>
</evidence>
<name>A0A4Z0Y5N7_9PEZI</name>